<keyword evidence="2" id="KW-0812">Transmembrane</keyword>
<reference evidence="3 4" key="1">
    <citation type="submission" date="2020-10" db="EMBL/GenBank/DDBJ databases">
        <title>Identification of Nocardia species via Next-generation sequencing and recognition of intraspecies genetic diversity.</title>
        <authorList>
            <person name="Li P."/>
            <person name="Li P."/>
            <person name="Lu B."/>
        </authorList>
    </citation>
    <scope>NUCLEOTIDE SEQUENCE [LARGE SCALE GENOMIC DNA]</scope>
    <source>
        <strain evidence="3 4">N-11</strain>
    </source>
</reference>
<sequence length="155" mass="15962">MRTALSGSTPSIDATAAELDRGVAGQDQAPDDLGYETAQLLLRGGARARALTPARRAAVDRRPLGARPGGGLVDYDRGARTFAHRRADGEHPMRRVEQARIGFAALAVAALLTALVVVGLIALAHVRAGEWGGGPGGSGPAMVRDSGVHQGGNLR</sequence>
<keyword evidence="2" id="KW-0472">Membrane</keyword>
<organism evidence="3 4">
    <name type="scientific">Nocardia abscessus</name>
    <dbReference type="NCBI Taxonomy" id="120957"/>
    <lineage>
        <taxon>Bacteria</taxon>
        <taxon>Bacillati</taxon>
        <taxon>Actinomycetota</taxon>
        <taxon>Actinomycetes</taxon>
        <taxon>Mycobacteriales</taxon>
        <taxon>Nocardiaceae</taxon>
        <taxon>Nocardia</taxon>
    </lineage>
</organism>
<keyword evidence="4" id="KW-1185">Reference proteome</keyword>
<dbReference type="EMBL" id="JADLRE010000006">
    <property type="protein sequence ID" value="MBF6225468.1"/>
    <property type="molecule type" value="Genomic_DNA"/>
</dbReference>
<evidence type="ECO:0000256" key="1">
    <source>
        <dbReference type="SAM" id="MobiDB-lite"/>
    </source>
</evidence>
<keyword evidence="2" id="KW-1133">Transmembrane helix</keyword>
<accession>A0ABS0C7I1</accession>
<dbReference type="RefSeq" id="WP_195032729.1">
    <property type="nucleotide sequence ID" value="NZ_JADLRE010000006.1"/>
</dbReference>
<proteinExistence type="predicted"/>
<evidence type="ECO:0000256" key="2">
    <source>
        <dbReference type="SAM" id="Phobius"/>
    </source>
</evidence>
<protein>
    <submittedName>
        <fullName evidence="3">Uncharacterized protein</fullName>
    </submittedName>
</protein>
<feature type="transmembrane region" description="Helical" evidence="2">
    <location>
        <begin position="101"/>
        <end position="126"/>
    </location>
</feature>
<name>A0ABS0C7I1_9NOCA</name>
<gene>
    <name evidence="3" type="ORF">IU470_10160</name>
</gene>
<feature type="region of interest" description="Disordered" evidence="1">
    <location>
        <begin position="134"/>
        <end position="155"/>
    </location>
</feature>
<evidence type="ECO:0000313" key="3">
    <source>
        <dbReference type="EMBL" id="MBF6225468.1"/>
    </source>
</evidence>
<dbReference type="Proteomes" id="UP000807309">
    <property type="component" value="Unassembled WGS sequence"/>
</dbReference>
<evidence type="ECO:0000313" key="4">
    <source>
        <dbReference type="Proteomes" id="UP000807309"/>
    </source>
</evidence>
<comment type="caution">
    <text evidence="3">The sequence shown here is derived from an EMBL/GenBank/DDBJ whole genome shotgun (WGS) entry which is preliminary data.</text>
</comment>